<dbReference type="PANTHER" id="PTHR42110">
    <property type="entry name" value="L-ASPARAGINASE, PUTATIVE (AFU_ORTHOLOGUE AFUA_3G11890)-RELATED"/>
    <property type="match status" value="1"/>
</dbReference>
<dbReference type="RefSeq" id="WP_318750861.1">
    <property type="nucleotide sequence ID" value="NZ_CP132508.1"/>
</dbReference>
<name>A0ABZ0QRI2_9FIRM</name>
<organism evidence="1 2">
    <name type="scientific">Thermaerobacter composti</name>
    <dbReference type="NCBI Taxonomy" id="554949"/>
    <lineage>
        <taxon>Bacteria</taxon>
        <taxon>Bacillati</taxon>
        <taxon>Bacillota</taxon>
        <taxon>Clostridia</taxon>
        <taxon>Eubacteriales</taxon>
        <taxon>Clostridiales Family XVII. Incertae Sedis</taxon>
        <taxon>Thermaerobacter</taxon>
    </lineage>
</organism>
<reference evidence="1 2" key="1">
    <citation type="submission" date="2023-08" db="EMBL/GenBank/DDBJ databases">
        <title>Genome sequence of Thermaerobacter compostii strain Ins1, a spore-forming filamentous bacterium isolated from a deep geothermal reservoir.</title>
        <authorList>
            <person name="Bregnard D."/>
            <person name="Gonzalez D."/>
            <person name="Junier P."/>
        </authorList>
    </citation>
    <scope>NUCLEOTIDE SEQUENCE [LARGE SCALE GENOMIC DNA]</scope>
    <source>
        <strain evidence="1 2">Ins1</strain>
    </source>
</reference>
<gene>
    <name evidence="1" type="ORF">Q5761_01170</name>
</gene>
<protein>
    <submittedName>
        <fullName evidence="1">Asparaginase</fullName>
    </submittedName>
</protein>
<sequence length="341" mass="35756">MEPELLVEVTRGGWVESRHCGHAVVVDEQGRVVAALGDPDHVTFLRSTLKPIQALAVVASGAADAFGFDDAEVALMCGSHAGEPHHVARAASMLAKLGLGPDHLACGPQPPASPTARAALAQAGAAPSRLHNNCSGKHAGMLALARHRGWPVEGYHRADHPVQQAVRQLVADLTGLRPGGPAWREAVDGCGVVTFALPLVEVARMFRFLGRPDRLPPALAHLAPAVERIRRALVAHPAMIRGEGRSDTEVIRATGGAWIGKVGAEGFYAAALSSGHALALKVADGQERARPVAVVALLERLGLLPPGAEAVRARWRRVPVTNTRGEVVGEIRPAGRLGVVP</sequence>
<accession>A0ABZ0QRI2</accession>
<dbReference type="InterPro" id="IPR010349">
    <property type="entry name" value="Asparaginase_II"/>
</dbReference>
<evidence type="ECO:0000313" key="1">
    <source>
        <dbReference type="EMBL" id="WPD19314.1"/>
    </source>
</evidence>
<proteinExistence type="predicted"/>
<dbReference type="Proteomes" id="UP001304683">
    <property type="component" value="Chromosome"/>
</dbReference>
<dbReference type="PANTHER" id="PTHR42110:SF1">
    <property type="entry name" value="L-ASPARAGINASE, PUTATIVE (AFU_ORTHOLOGUE AFUA_3G11890)-RELATED"/>
    <property type="match status" value="1"/>
</dbReference>
<evidence type="ECO:0000313" key="2">
    <source>
        <dbReference type="Proteomes" id="UP001304683"/>
    </source>
</evidence>
<dbReference type="EMBL" id="CP132508">
    <property type="protein sequence ID" value="WPD19314.1"/>
    <property type="molecule type" value="Genomic_DNA"/>
</dbReference>
<dbReference type="Pfam" id="PF06089">
    <property type="entry name" value="Asparaginase_II"/>
    <property type="match status" value="1"/>
</dbReference>
<keyword evidence="2" id="KW-1185">Reference proteome</keyword>